<gene>
    <name evidence="3" type="ordered locus">SCATT_p10450</name>
</gene>
<dbReference type="InterPro" id="IPR006015">
    <property type="entry name" value="Universal_stress_UspA"/>
</dbReference>
<geneLocation type="plasmid" evidence="3 4">
    <name>pSCATT</name>
</geneLocation>
<dbReference type="KEGG" id="sct:SCAT_p0693"/>
<dbReference type="InterPro" id="IPR006016">
    <property type="entry name" value="UspA"/>
</dbReference>
<dbReference type="Pfam" id="PF00582">
    <property type="entry name" value="Usp"/>
    <property type="match status" value="2"/>
</dbReference>
<dbReference type="PATRIC" id="fig|1003195.11.peg.670"/>
<dbReference type="InterPro" id="IPR014729">
    <property type="entry name" value="Rossmann-like_a/b/a_fold"/>
</dbReference>
<proteinExistence type="inferred from homology"/>
<feature type="domain" description="UspA" evidence="2">
    <location>
        <begin position="140"/>
        <end position="271"/>
    </location>
</feature>
<organism evidence="3 4">
    <name type="scientific">Streptantibioticus cattleyicolor (strain ATCC 35852 / DSM 46488 / JCM 4925 / NBRC 14057 / NRRL 8057)</name>
    <name type="common">Streptomyces cattleya</name>
    <dbReference type="NCBI Taxonomy" id="1003195"/>
    <lineage>
        <taxon>Bacteria</taxon>
        <taxon>Bacillati</taxon>
        <taxon>Actinomycetota</taxon>
        <taxon>Actinomycetes</taxon>
        <taxon>Kitasatosporales</taxon>
        <taxon>Streptomycetaceae</taxon>
        <taxon>Streptantibioticus</taxon>
    </lineage>
</organism>
<keyword evidence="4" id="KW-1185">Reference proteome</keyword>
<dbReference type="PANTHER" id="PTHR46553:SF3">
    <property type="entry name" value="ADENINE NUCLEOTIDE ALPHA HYDROLASES-LIKE SUPERFAMILY PROTEIN"/>
    <property type="match status" value="1"/>
</dbReference>
<evidence type="ECO:0000313" key="3">
    <source>
        <dbReference type="EMBL" id="AEW99238.1"/>
    </source>
</evidence>
<dbReference type="PRINTS" id="PR01438">
    <property type="entry name" value="UNVRSLSTRESS"/>
</dbReference>
<keyword evidence="3" id="KW-0614">Plasmid</keyword>
<protein>
    <submittedName>
        <fullName evidence="3">Stress-inducible protein</fullName>
    </submittedName>
</protein>
<comment type="similarity">
    <text evidence="1">Belongs to the universal stress protein A family.</text>
</comment>
<evidence type="ECO:0000259" key="2">
    <source>
        <dbReference type="Pfam" id="PF00582"/>
    </source>
</evidence>
<dbReference type="AlphaFoldDB" id="F8JMW5"/>
<dbReference type="Proteomes" id="UP000007842">
    <property type="component" value="Plasmid pSCATT"/>
</dbReference>
<dbReference type="OrthoDB" id="9816117at2"/>
<accession>F8JMW5</accession>
<evidence type="ECO:0000256" key="1">
    <source>
        <dbReference type="ARBA" id="ARBA00008791"/>
    </source>
</evidence>
<dbReference type="PANTHER" id="PTHR46553">
    <property type="entry name" value="ADENINE NUCLEOTIDE ALPHA HYDROLASES-LIKE SUPERFAMILY PROTEIN"/>
    <property type="match status" value="1"/>
</dbReference>
<dbReference type="HOGENOM" id="CLU_049301_2_3_11"/>
<name>F8JMW5_STREN</name>
<dbReference type="SUPFAM" id="SSF52402">
    <property type="entry name" value="Adenine nucleotide alpha hydrolases-like"/>
    <property type="match status" value="2"/>
</dbReference>
<dbReference type="EMBL" id="CP003229">
    <property type="protein sequence ID" value="AEW99238.1"/>
    <property type="molecule type" value="Genomic_DNA"/>
</dbReference>
<sequence length="274" mass="28543">MAVAVDGSEPSRRAVEWAADEAARRGVPLRVVHASLWERYEGEDDDFARARLAARRLASDFAAHASSRRPEVTVGTEVIGDETVPALLAAGSEAALLVMGSRGHGGFEGLLVGSVTLRVTSRADFPVVVVRGEEPPPPRGRVVLGVGTHEFPGPAAEFAAQQARARSAVLQVVHAWQPDVDFSGISVVLDPGRAQQRAQALLASVTAGLADTAPDTEVGADAVPGPAAPALLHAADAADLLVLGSRRRHGHLGAVTHALLHHARCPVAVVPLPR</sequence>
<dbReference type="KEGG" id="scy:SCATT_p10450"/>
<dbReference type="Gene3D" id="3.40.50.620">
    <property type="entry name" value="HUPs"/>
    <property type="match status" value="2"/>
</dbReference>
<reference evidence="4" key="1">
    <citation type="submission" date="2011-12" db="EMBL/GenBank/DDBJ databases">
        <title>Complete genome sequence of Streptomyces cattleya strain DSM 46488.</title>
        <authorList>
            <person name="Ou H.-Y."/>
            <person name="Li P."/>
            <person name="Zhao C."/>
            <person name="O'Hagan D."/>
            <person name="Deng Z."/>
        </authorList>
    </citation>
    <scope>NUCLEOTIDE SEQUENCE [LARGE SCALE GENOMIC DNA]</scope>
    <source>
        <strain evidence="4">ATCC 35852 / DSM 46488 / JCM 4925 / NBRC 14057 / NRRL 8057</strain>
        <plasmid evidence="4">Plasmid pSCATT</plasmid>
    </source>
</reference>
<accession>G8XE84</accession>
<feature type="domain" description="UspA" evidence="2">
    <location>
        <begin position="3"/>
        <end position="131"/>
    </location>
</feature>
<evidence type="ECO:0000313" key="4">
    <source>
        <dbReference type="Proteomes" id="UP000007842"/>
    </source>
</evidence>